<dbReference type="AlphaFoldDB" id="A0A7F5QX00"/>
<dbReference type="GeneID" id="112904268"/>
<keyword evidence="2" id="KW-0732">Signal</keyword>
<dbReference type="InParanoid" id="A0A7F5QX00"/>
<feature type="signal peptide" evidence="2">
    <location>
        <begin position="1"/>
        <end position="22"/>
    </location>
</feature>
<reference evidence="4" key="1">
    <citation type="submission" date="2025-08" db="UniProtKB">
        <authorList>
            <consortium name="RefSeq"/>
        </authorList>
    </citation>
    <scope>IDENTIFICATION</scope>
    <source>
        <tissue evidence="4">Entire body</tissue>
    </source>
</reference>
<feature type="chain" id="PRO_5028972407" evidence="2">
    <location>
        <begin position="23"/>
        <end position="105"/>
    </location>
</feature>
<evidence type="ECO:0000313" key="4">
    <source>
        <dbReference type="RefSeq" id="XP_025829681.1"/>
    </source>
</evidence>
<feature type="region of interest" description="Disordered" evidence="1">
    <location>
        <begin position="77"/>
        <end position="97"/>
    </location>
</feature>
<sequence>MKTIATLLLVAFVALSWSCGEAQNGSCGYCSNQRLLVCGHNTKNNAYIEFTNICNMNLYNCLTGNNYQLVRYGRCPGRPSDNPSSNETDTSLIASGDGQERIRLF</sequence>
<dbReference type="InterPro" id="IPR036058">
    <property type="entry name" value="Kazal_dom_sf"/>
</dbReference>
<dbReference type="RefSeq" id="XP_025829681.1">
    <property type="nucleotide sequence ID" value="XM_025973896.1"/>
</dbReference>
<dbReference type="Gene3D" id="3.30.60.30">
    <property type="match status" value="1"/>
</dbReference>
<feature type="compositionally biased region" description="Polar residues" evidence="1">
    <location>
        <begin position="81"/>
        <end position="93"/>
    </location>
</feature>
<protein>
    <submittedName>
        <fullName evidence="4">Uncharacterized protein LOC112904268 isoform X1</fullName>
    </submittedName>
</protein>
<dbReference type="SUPFAM" id="SSF100895">
    <property type="entry name" value="Kazal-type serine protease inhibitors"/>
    <property type="match status" value="1"/>
</dbReference>
<evidence type="ECO:0000313" key="3">
    <source>
        <dbReference type="Proteomes" id="UP000192223"/>
    </source>
</evidence>
<dbReference type="KEGG" id="apln:112904268"/>
<evidence type="ECO:0000256" key="1">
    <source>
        <dbReference type="SAM" id="MobiDB-lite"/>
    </source>
</evidence>
<accession>A0A7F5QX00</accession>
<gene>
    <name evidence="4" type="primary">LOC112904268</name>
</gene>
<dbReference type="OrthoDB" id="7323185at2759"/>
<evidence type="ECO:0000256" key="2">
    <source>
        <dbReference type="SAM" id="SignalP"/>
    </source>
</evidence>
<dbReference type="Proteomes" id="UP000192223">
    <property type="component" value="Unplaced"/>
</dbReference>
<proteinExistence type="predicted"/>
<organism evidence="3 4">
    <name type="scientific">Agrilus planipennis</name>
    <name type="common">Emerald ash borer</name>
    <name type="synonym">Agrilus marcopoli</name>
    <dbReference type="NCBI Taxonomy" id="224129"/>
    <lineage>
        <taxon>Eukaryota</taxon>
        <taxon>Metazoa</taxon>
        <taxon>Ecdysozoa</taxon>
        <taxon>Arthropoda</taxon>
        <taxon>Hexapoda</taxon>
        <taxon>Insecta</taxon>
        <taxon>Pterygota</taxon>
        <taxon>Neoptera</taxon>
        <taxon>Endopterygota</taxon>
        <taxon>Coleoptera</taxon>
        <taxon>Polyphaga</taxon>
        <taxon>Elateriformia</taxon>
        <taxon>Buprestoidea</taxon>
        <taxon>Buprestidae</taxon>
        <taxon>Agrilinae</taxon>
        <taxon>Agrilus</taxon>
    </lineage>
</organism>
<name>A0A7F5QX00_AGRPL</name>
<keyword evidence="3" id="KW-1185">Reference proteome</keyword>